<evidence type="ECO:0000313" key="3">
    <source>
        <dbReference type="Proteomes" id="UP000297403"/>
    </source>
</evidence>
<dbReference type="RefSeq" id="WP_134368160.1">
    <property type="nucleotide sequence ID" value="NZ_SOFY01000077.1"/>
</dbReference>
<dbReference type="Proteomes" id="UP000297403">
    <property type="component" value="Unassembled WGS sequence"/>
</dbReference>
<sequence>MTYAHTITVDAPFDEAVQLTRVALAAQGFGVLSEIDVHATFAEKLGADAAQTVGDYLILGACNPGLARRAIMADPEIGALLPCNVVVRRGPDAEATTVQAINPAIMVQLSHAPEIASVAADADSRLRAALLAVQGGPARA</sequence>
<accession>A0AAQ2HEK8</accession>
<evidence type="ECO:0000313" key="2">
    <source>
        <dbReference type="EMBL" id="TFC42494.1"/>
    </source>
</evidence>
<dbReference type="AlphaFoldDB" id="A0AAQ2HEK8"/>
<dbReference type="Gene3D" id="3.30.310.70">
    <property type="entry name" value="TT1751-like domain"/>
    <property type="match status" value="1"/>
</dbReference>
<feature type="domain" description="DUF302" evidence="1">
    <location>
        <begin position="35"/>
        <end position="103"/>
    </location>
</feature>
<keyword evidence="3" id="KW-1185">Reference proteome</keyword>
<comment type="caution">
    <text evidence="2">The sequence shown here is derived from an EMBL/GenBank/DDBJ whole genome shotgun (WGS) entry which is preliminary data.</text>
</comment>
<protein>
    <submittedName>
        <fullName evidence="2">DUF302 domain-containing protein</fullName>
    </submittedName>
</protein>
<evidence type="ECO:0000259" key="1">
    <source>
        <dbReference type="Pfam" id="PF03625"/>
    </source>
</evidence>
<dbReference type="EMBL" id="SOFY01000077">
    <property type="protein sequence ID" value="TFC42494.1"/>
    <property type="molecule type" value="Genomic_DNA"/>
</dbReference>
<dbReference type="CDD" id="cd14797">
    <property type="entry name" value="DUF302"/>
    <property type="match status" value="1"/>
</dbReference>
<dbReference type="InterPro" id="IPR035923">
    <property type="entry name" value="TT1751-like_sf"/>
</dbReference>
<dbReference type="PANTHER" id="PTHR38342:SF1">
    <property type="entry name" value="SLR5037 PROTEIN"/>
    <property type="match status" value="1"/>
</dbReference>
<dbReference type="PIRSF" id="PIRSF021774">
    <property type="entry name" value="UCP021774"/>
    <property type="match status" value="1"/>
</dbReference>
<gene>
    <name evidence="2" type="ORF">E3O49_14180</name>
</gene>
<proteinExistence type="predicted"/>
<name>A0AAQ2HEK8_9MICO</name>
<organism evidence="2 3">
    <name type="scientific">Cryobacterium shii</name>
    <dbReference type="NCBI Taxonomy" id="1259235"/>
    <lineage>
        <taxon>Bacteria</taxon>
        <taxon>Bacillati</taxon>
        <taxon>Actinomycetota</taxon>
        <taxon>Actinomycetes</taxon>
        <taxon>Micrococcales</taxon>
        <taxon>Microbacteriaceae</taxon>
        <taxon>Cryobacterium</taxon>
    </lineage>
</organism>
<dbReference type="InterPro" id="IPR016796">
    <property type="entry name" value="UCP021774"/>
</dbReference>
<dbReference type="Pfam" id="PF03625">
    <property type="entry name" value="DUF302"/>
    <property type="match status" value="1"/>
</dbReference>
<dbReference type="InterPro" id="IPR005180">
    <property type="entry name" value="DUF302"/>
</dbReference>
<dbReference type="SUPFAM" id="SSF103247">
    <property type="entry name" value="TT1751-like"/>
    <property type="match status" value="1"/>
</dbReference>
<reference evidence="2 3" key="1">
    <citation type="submission" date="2019-03" db="EMBL/GenBank/DDBJ databases">
        <title>Genomics of glacier-inhabiting Cryobacterium strains.</title>
        <authorList>
            <person name="Liu Q."/>
            <person name="Xin Y.-H."/>
        </authorList>
    </citation>
    <scope>NUCLEOTIDE SEQUENCE [LARGE SCALE GENOMIC DNA]</scope>
    <source>
        <strain evidence="3">TMT1-22</strain>
    </source>
</reference>
<dbReference type="PANTHER" id="PTHR38342">
    <property type="entry name" value="SLR5037 PROTEIN"/>
    <property type="match status" value="1"/>
</dbReference>